<reference evidence="1 2" key="1">
    <citation type="journal article" date="2015" name="Appl. Environ. Microbiol.">
        <title>Two Phages, phiIPLA-RODI and phiIPLA-C1C, Lyse Mono- and Dual-Species Staphylococcal Biofilms.</title>
        <authorList>
            <person name="Gutierrez D."/>
            <person name="Vandenheuvel D."/>
            <person name="Martinez B."/>
            <person name="Rodriguez A."/>
            <person name="Lavigne R."/>
            <person name="Garcia P."/>
        </authorList>
    </citation>
    <scope>NUCLEOTIDE SEQUENCE [LARGE SCALE GENOMIC DNA]</scope>
</reference>
<dbReference type="KEGG" id="vg:26641043"/>
<dbReference type="Proteomes" id="UP000032689">
    <property type="component" value="Segment"/>
</dbReference>
<accession>A0A0D3MVI1</accession>
<evidence type="ECO:0000313" key="1">
    <source>
        <dbReference type="EMBL" id="AJA42346.1"/>
    </source>
</evidence>
<sequence>MAKVLRLYDSTDKLLATSEEVTSNSASVRIDDLKPNTSYEEGSFKISWVINGSESSKIDVPEFKTLPTTNDNSDDSVSHTLTFNMLNFDDNNITISEEEPEDKSKIWFKPVEQ</sequence>
<organism evidence="1 2">
    <name type="scientific">Staphylococcus phage vB_SepM_ phiIPLA-C1C</name>
    <dbReference type="NCBI Taxonomy" id="1572704"/>
    <lineage>
        <taxon>Viruses</taxon>
        <taxon>Duplodnaviria</taxon>
        <taxon>Heunggongvirae</taxon>
        <taxon>Uroviricota</taxon>
        <taxon>Caudoviricetes</taxon>
        <taxon>Herelleviridae</taxon>
        <taxon>Twortvirinae</taxon>
        <taxon>Sepunavirus</taxon>
        <taxon>Sepunavirus IPLAC1C</taxon>
    </lineage>
</organism>
<dbReference type="OrthoDB" id="26199at10239"/>
<name>A0A0D3MVI1_9CAUD</name>
<keyword evidence="2" id="KW-1185">Reference proteome</keyword>
<dbReference type="EMBL" id="KP027447">
    <property type="protein sequence ID" value="AJA42346.1"/>
    <property type="molecule type" value="Genomic_DNA"/>
</dbReference>
<protein>
    <submittedName>
        <fullName evidence="1">Tail protein</fullName>
    </submittedName>
</protein>
<dbReference type="RefSeq" id="YP_009214626.1">
    <property type="nucleotide sequence ID" value="NC_028962.1"/>
</dbReference>
<evidence type="ECO:0000313" key="2">
    <source>
        <dbReference type="Proteomes" id="UP000032689"/>
    </source>
</evidence>
<dbReference type="GeneID" id="26641043"/>
<proteinExistence type="predicted"/>